<comment type="caution">
    <text evidence="10">The sequence shown here is derived from an EMBL/GenBank/DDBJ whole genome shotgun (WGS) entry which is preliminary data.</text>
</comment>
<protein>
    <recommendedName>
        <fullName evidence="3">DNA topoisomerase (ATP-hydrolyzing)</fullName>
        <ecNumber evidence="3">5.6.2.2</ecNumber>
    </recommendedName>
</protein>
<dbReference type="InterPro" id="IPR050634">
    <property type="entry name" value="DNA_Topoisomerase_II"/>
</dbReference>
<keyword evidence="6" id="KW-0799">Topoisomerase</keyword>
<dbReference type="AlphaFoldDB" id="A0AAQ4D7F5"/>
<evidence type="ECO:0000256" key="5">
    <source>
        <dbReference type="ARBA" id="ARBA00022840"/>
    </source>
</evidence>
<proteinExistence type="predicted"/>
<keyword evidence="5" id="KW-0067">ATP-binding</keyword>
<feature type="region of interest" description="Disordered" evidence="9">
    <location>
        <begin position="1"/>
        <end position="20"/>
    </location>
</feature>
<keyword evidence="8" id="KW-0413">Isomerase</keyword>
<dbReference type="Proteomes" id="UP001321473">
    <property type="component" value="Unassembled WGS sequence"/>
</dbReference>
<dbReference type="GO" id="GO:0000819">
    <property type="term" value="P:sister chromatid segregation"/>
    <property type="evidence" value="ECO:0007669"/>
    <property type="project" value="TreeGrafter"/>
</dbReference>
<dbReference type="EC" id="5.6.2.2" evidence="3"/>
<organism evidence="10 11">
    <name type="scientific">Amblyomma americanum</name>
    <name type="common">Lone star tick</name>
    <dbReference type="NCBI Taxonomy" id="6943"/>
    <lineage>
        <taxon>Eukaryota</taxon>
        <taxon>Metazoa</taxon>
        <taxon>Ecdysozoa</taxon>
        <taxon>Arthropoda</taxon>
        <taxon>Chelicerata</taxon>
        <taxon>Arachnida</taxon>
        <taxon>Acari</taxon>
        <taxon>Parasitiformes</taxon>
        <taxon>Ixodida</taxon>
        <taxon>Ixodoidea</taxon>
        <taxon>Ixodidae</taxon>
        <taxon>Amblyomminae</taxon>
        <taxon>Amblyomma</taxon>
    </lineage>
</organism>
<dbReference type="PANTHER" id="PTHR10169:SF38">
    <property type="entry name" value="DNA TOPOISOMERASE 2"/>
    <property type="match status" value="1"/>
</dbReference>
<evidence type="ECO:0000256" key="2">
    <source>
        <dbReference type="ARBA" id="ARBA00001946"/>
    </source>
</evidence>
<dbReference type="GO" id="GO:0000712">
    <property type="term" value="P:resolution of meiotic recombination intermediates"/>
    <property type="evidence" value="ECO:0007669"/>
    <property type="project" value="TreeGrafter"/>
</dbReference>
<dbReference type="GO" id="GO:0005524">
    <property type="term" value="F:ATP binding"/>
    <property type="evidence" value="ECO:0007669"/>
    <property type="project" value="UniProtKB-KW"/>
</dbReference>
<dbReference type="GO" id="GO:0003677">
    <property type="term" value="F:DNA binding"/>
    <property type="evidence" value="ECO:0007669"/>
    <property type="project" value="UniProtKB-KW"/>
</dbReference>
<name>A0AAQ4D7F5_AMBAM</name>
<gene>
    <name evidence="10" type="ORF">V5799_003976</name>
</gene>
<evidence type="ECO:0000256" key="6">
    <source>
        <dbReference type="ARBA" id="ARBA00023029"/>
    </source>
</evidence>
<dbReference type="EMBL" id="JARKHS020034171">
    <property type="protein sequence ID" value="KAK8758395.1"/>
    <property type="molecule type" value="Genomic_DNA"/>
</dbReference>
<dbReference type="Gene3D" id="3.40.50.670">
    <property type="match status" value="1"/>
</dbReference>
<dbReference type="SUPFAM" id="SSF56719">
    <property type="entry name" value="Type II DNA topoisomerase"/>
    <property type="match status" value="1"/>
</dbReference>
<evidence type="ECO:0000256" key="1">
    <source>
        <dbReference type="ARBA" id="ARBA00000185"/>
    </source>
</evidence>
<evidence type="ECO:0000256" key="9">
    <source>
        <dbReference type="SAM" id="MobiDB-lite"/>
    </source>
</evidence>
<accession>A0AAQ4D7F5</accession>
<evidence type="ECO:0000256" key="8">
    <source>
        <dbReference type="ARBA" id="ARBA00023235"/>
    </source>
</evidence>
<keyword evidence="4" id="KW-0547">Nucleotide-binding</keyword>
<keyword evidence="7" id="KW-0238">DNA-binding</keyword>
<dbReference type="InterPro" id="IPR013760">
    <property type="entry name" value="Topo_IIA-like_dom_sf"/>
</dbReference>
<keyword evidence="11" id="KW-1185">Reference proteome</keyword>
<comment type="cofactor">
    <cofactor evidence="2">
        <name>Mg(2+)</name>
        <dbReference type="ChEBI" id="CHEBI:18420"/>
    </cofactor>
</comment>
<evidence type="ECO:0000256" key="7">
    <source>
        <dbReference type="ARBA" id="ARBA00023125"/>
    </source>
</evidence>
<evidence type="ECO:0000313" key="10">
    <source>
        <dbReference type="EMBL" id="KAK8758395.1"/>
    </source>
</evidence>
<dbReference type="GO" id="GO:0006265">
    <property type="term" value="P:DNA topological change"/>
    <property type="evidence" value="ECO:0007669"/>
    <property type="project" value="InterPro"/>
</dbReference>
<reference evidence="10 11" key="1">
    <citation type="journal article" date="2023" name="Arcadia Sci">
        <title>De novo assembly of a long-read Amblyomma americanum tick genome.</title>
        <authorList>
            <person name="Chou S."/>
            <person name="Poskanzer K.E."/>
            <person name="Rollins M."/>
            <person name="Thuy-Boun P.S."/>
        </authorList>
    </citation>
    <scope>NUCLEOTIDE SEQUENCE [LARGE SCALE GENOMIC DNA]</scope>
    <source>
        <strain evidence="10">F_SG_1</strain>
        <tissue evidence="10">Salivary glands</tissue>
    </source>
</reference>
<evidence type="ECO:0000256" key="4">
    <source>
        <dbReference type="ARBA" id="ARBA00022741"/>
    </source>
</evidence>
<dbReference type="GO" id="GO:0003918">
    <property type="term" value="F:DNA topoisomerase type II (double strand cut, ATP-hydrolyzing) activity"/>
    <property type="evidence" value="ECO:0007669"/>
    <property type="project" value="UniProtKB-EC"/>
</dbReference>
<sequence length="96" mass="10460">MSAEKQLGQQCSAKKHSKLKGIAKNADVDDAGTRNSLDCTLIPIERVSAKSLAVSGFLEACREKCGVFPLKGEIFNVREATNKEILENGETDEHCH</sequence>
<evidence type="ECO:0000256" key="3">
    <source>
        <dbReference type="ARBA" id="ARBA00012895"/>
    </source>
</evidence>
<dbReference type="PANTHER" id="PTHR10169">
    <property type="entry name" value="DNA TOPOISOMERASE/GYRASE"/>
    <property type="match status" value="1"/>
</dbReference>
<dbReference type="InterPro" id="IPR013759">
    <property type="entry name" value="Topo_IIA_B_C"/>
</dbReference>
<evidence type="ECO:0000313" key="11">
    <source>
        <dbReference type="Proteomes" id="UP001321473"/>
    </source>
</evidence>
<dbReference type="GO" id="GO:0005634">
    <property type="term" value="C:nucleus"/>
    <property type="evidence" value="ECO:0007669"/>
    <property type="project" value="TreeGrafter"/>
</dbReference>
<comment type="catalytic activity">
    <reaction evidence="1">
        <text>ATP-dependent breakage, passage and rejoining of double-stranded DNA.</text>
        <dbReference type="EC" id="5.6.2.2"/>
    </reaction>
</comment>